<dbReference type="Proteomes" id="UP000521227">
    <property type="component" value="Unassembled WGS sequence"/>
</dbReference>
<proteinExistence type="predicted"/>
<evidence type="ECO:0000313" key="3">
    <source>
        <dbReference type="Proteomes" id="UP000521227"/>
    </source>
</evidence>
<dbReference type="EMBL" id="JACHIJ010000005">
    <property type="protein sequence ID" value="MBB5053966.1"/>
    <property type="molecule type" value="Genomic_DNA"/>
</dbReference>
<dbReference type="RefSeq" id="WP_184087687.1">
    <property type="nucleotide sequence ID" value="NZ_JACHIJ010000005.1"/>
</dbReference>
<feature type="domain" description="Nucleotidyltransferase-like" evidence="1">
    <location>
        <begin position="121"/>
        <end position="309"/>
    </location>
</feature>
<organism evidence="2 3">
    <name type="scientific">Afipia massiliensis</name>
    <dbReference type="NCBI Taxonomy" id="211460"/>
    <lineage>
        <taxon>Bacteria</taxon>
        <taxon>Pseudomonadati</taxon>
        <taxon>Pseudomonadota</taxon>
        <taxon>Alphaproteobacteria</taxon>
        <taxon>Hyphomicrobiales</taxon>
        <taxon>Nitrobacteraceae</taxon>
        <taxon>Afipia</taxon>
    </lineage>
</organism>
<gene>
    <name evidence="2" type="ORF">HNQ36_003966</name>
</gene>
<evidence type="ECO:0000313" key="2">
    <source>
        <dbReference type="EMBL" id="MBB5053966.1"/>
    </source>
</evidence>
<comment type="caution">
    <text evidence="2">The sequence shown here is derived from an EMBL/GenBank/DDBJ whole genome shotgun (WGS) entry which is preliminary data.</text>
</comment>
<dbReference type="InterPro" id="IPR058575">
    <property type="entry name" value="NTP_transf_8_dom"/>
</dbReference>
<name>A0A840NBA2_9BRAD</name>
<evidence type="ECO:0000259" key="1">
    <source>
        <dbReference type="Pfam" id="PF12281"/>
    </source>
</evidence>
<protein>
    <recommendedName>
        <fullName evidence="1">Nucleotidyltransferase-like domain-containing protein</fullName>
    </recommendedName>
</protein>
<reference evidence="2 3" key="1">
    <citation type="submission" date="2020-08" db="EMBL/GenBank/DDBJ databases">
        <title>Genomic Encyclopedia of Type Strains, Phase IV (KMG-IV): sequencing the most valuable type-strain genomes for metagenomic binning, comparative biology and taxonomic classification.</title>
        <authorList>
            <person name="Goeker M."/>
        </authorList>
    </citation>
    <scope>NUCLEOTIDE SEQUENCE [LARGE SCALE GENOMIC DNA]</scope>
    <source>
        <strain evidence="2 3">DSM 17498</strain>
    </source>
</reference>
<dbReference type="AlphaFoldDB" id="A0A840NBA2"/>
<sequence length="348" mass="38550">MSDLEPIAMDRTQLRHLEDAREMWERYEFFLTLQEKFRGAMGWKTVGPHEYLTTYFTNPTTGKKQMGSLGRRSPETEKKKTDFDLGRAEVDKAAAKMKLELEPLIRVGRALRIGRLEPIASDVLRELARHELFDEKLLVIGSAAMHLFEASAGALLPRSLFAEGDLDLLSSAESRQEAMEELLPVIQRADKSFVLHAASRSIRNDHGFRVHLHTRRSLLKSIDQLDGTSEEQLSVLHSLLDLEPVSAVAIARDGVLVGMTGMDPRAFALTKYALATLDPDRDGAATRMAKDQAYAVGRLVVRFGTRPFEEDHLAAFPAFAESIETGDPEVAGVIGAASATPAPLMKRA</sequence>
<accession>A0A840NBA2</accession>
<dbReference type="Pfam" id="PF12281">
    <property type="entry name" value="NTP_transf_8"/>
    <property type="match status" value="1"/>
</dbReference>